<organism evidence="2 3">
    <name type="scientific">Trichoderma ghanense</name>
    <dbReference type="NCBI Taxonomy" id="65468"/>
    <lineage>
        <taxon>Eukaryota</taxon>
        <taxon>Fungi</taxon>
        <taxon>Dikarya</taxon>
        <taxon>Ascomycota</taxon>
        <taxon>Pezizomycotina</taxon>
        <taxon>Sordariomycetes</taxon>
        <taxon>Hypocreomycetidae</taxon>
        <taxon>Hypocreales</taxon>
        <taxon>Hypocreaceae</taxon>
        <taxon>Trichoderma</taxon>
    </lineage>
</organism>
<protein>
    <submittedName>
        <fullName evidence="2">Uncharacterized protein</fullName>
    </submittedName>
</protein>
<evidence type="ECO:0000256" key="1">
    <source>
        <dbReference type="SAM" id="MobiDB-lite"/>
    </source>
</evidence>
<evidence type="ECO:0000313" key="3">
    <source>
        <dbReference type="Proteomes" id="UP001642720"/>
    </source>
</evidence>
<comment type="caution">
    <text evidence="2">The sequence shown here is derived from an EMBL/GenBank/DDBJ whole genome shotgun (WGS) entry which is preliminary data.</text>
</comment>
<keyword evidence="3" id="KW-1185">Reference proteome</keyword>
<sequence length="81" mass="8769">MIGRRCKERRPWLVSLRLAITLLDEYEVRNLPFADLASSILQAVDSAAGARDNMGSGIGRDKVSDVPTMLSQPAEARLGAA</sequence>
<dbReference type="Proteomes" id="UP001642720">
    <property type="component" value="Unassembled WGS sequence"/>
</dbReference>
<feature type="region of interest" description="Disordered" evidence="1">
    <location>
        <begin position="55"/>
        <end position="81"/>
    </location>
</feature>
<dbReference type="GeneID" id="300577311"/>
<name>A0ABY2H1R2_9HYPO</name>
<reference evidence="2 3" key="1">
    <citation type="submission" date="2018-01" db="EMBL/GenBank/DDBJ databases">
        <title>Genome characterization of the sugarcane-associated fungus Trichoderma ghanense CCMA-1212 and their application in lignocelulose bioconversion.</title>
        <authorList>
            <person name="Steindorff A.S."/>
            <person name="Mendes T.D."/>
            <person name="Vilela E.S.D."/>
            <person name="Rodrigues D.S."/>
            <person name="Formighieri E.F."/>
            <person name="Melo I.S."/>
            <person name="Favaro L.C.L."/>
        </authorList>
    </citation>
    <scope>NUCLEOTIDE SEQUENCE [LARGE SCALE GENOMIC DNA]</scope>
    <source>
        <strain evidence="2 3">CCMA-1212</strain>
    </source>
</reference>
<evidence type="ECO:0000313" key="2">
    <source>
        <dbReference type="EMBL" id="TFB02193.1"/>
    </source>
</evidence>
<dbReference type="EMBL" id="PPTA01000007">
    <property type="protein sequence ID" value="TFB02193.1"/>
    <property type="molecule type" value="Genomic_DNA"/>
</dbReference>
<proteinExistence type="predicted"/>
<accession>A0ABY2H1R2</accession>
<gene>
    <name evidence="2" type="ORF">CCMA1212_005607</name>
</gene>
<dbReference type="RefSeq" id="XP_073558394.1">
    <property type="nucleotide sequence ID" value="XM_073702861.1"/>
</dbReference>